<evidence type="ECO:0000313" key="2">
    <source>
        <dbReference type="EMBL" id="BBL05346.1"/>
    </source>
</evidence>
<dbReference type="InterPro" id="IPR008523">
    <property type="entry name" value="DUF805"/>
</dbReference>
<feature type="transmembrane region" description="Helical" evidence="1">
    <location>
        <begin position="23"/>
        <end position="50"/>
    </location>
</feature>
<keyword evidence="1" id="KW-1133">Transmembrane helix</keyword>
<sequence length="202" mass="22238">MKWWLKCMRNYVNFRGRARRREFWMFTLFNTLVYLLLLAVGLVLLGAVIYKSVAEGGDAAEHATAYTLAVAGSLLLVYGWMLATFLPGLAVRVRRLHDIGLSGKWLVGYYALYWVCFYWMSTSYMQFAEDGALEGLSGQQSAAAIWIVVRPMLLALALLSAAGIAAMCIGSEKGENRYGADPTAEVPAADAGDAECVTDRLT</sequence>
<dbReference type="OrthoDB" id="9812349at2"/>
<evidence type="ECO:0008006" key="4">
    <source>
        <dbReference type="Google" id="ProtNLM"/>
    </source>
</evidence>
<dbReference type="Proteomes" id="UP000318946">
    <property type="component" value="Chromosome"/>
</dbReference>
<dbReference type="GeneID" id="78343368"/>
<dbReference type="GO" id="GO:0005886">
    <property type="term" value="C:plasma membrane"/>
    <property type="evidence" value="ECO:0007669"/>
    <property type="project" value="TreeGrafter"/>
</dbReference>
<keyword evidence="1" id="KW-0812">Transmembrane</keyword>
<reference evidence="3" key="1">
    <citation type="submission" date="2019-06" db="EMBL/GenBank/DDBJ databases">
        <title>Alistipes onderdonkii subsp. vulgaris subsp. nov., Alistipes dispar sp. nov. and Alistipes communis sp. nov., isolated from human faeces, and creation of Alistipes onderdonkii subsp. onderdonkii subsp. nov.</title>
        <authorList>
            <person name="Sakamoto M."/>
            <person name="Ikeyama N."/>
            <person name="Ogata Y."/>
            <person name="Suda W."/>
            <person name="Iino T."/>
            <person name="Hattori M."/>
            <person name="Ohkuma M."/>
        </authorList>
    </citation>
    <scope>NUCLEOTIDE SEQUENCE [LARGE SCALE GENOMIC DNA]</scope>
    <source>
        <strain evidence="3">5CBH24</strain>
    </source>
</reference>
<dbReference type="AlphaFoldDB" id="A0A4Y1WYL4"/>
<dbReference type="PANTHER" id="PTHR34980:SF2">
    <property type="entry name" value="INNER MEMBRANE PROTEIN YHAH-RELATED"/>
    <property type="match status" value="1"/>
</dbReference>
<feature type="transmembrane region" description="Helical" evidence="1">
    <location>
        <begin position="105"/>
        <end position="124"/>
    </location>
</feature>
<feature type="transmembrane region" description="Helical" evidence="1">
    <location>
        <begin position="70"/>
        <end position="93"/>
    </location>
</feature>
<gene>
    <name evidence="2" type="ORF">A5CBH24_26590</name>
</gene>
<evidence type="ECO:0000256" key="1">
    <source>
        <dbReference type="SAM" id="Phobius"/>
    </source>
</evidence>
<protein>
    <recommendedName>
        <fullName evidence="4">DUF805 domain-containing protein</fullName>
    </recommendedName>
</protein>
<dbReference type="Pfam" id="PF05656">
    <property type="entry name" value="DUF805"/>
    <property type="match status" value="1"/>
</dbReference>
<keyword evidence="1" id="KW-0472">Membrane</keyword>
<proteinExistence type="predicted"/>
<accession>A0A4Y1WYL4</accession>
<dbReference type="EMBL" id="AP019735">
    <property type="protein sequence ID" value="BBL05346.1"/>
    <property type="molecule type" value="Genomic_DNA"/>
</dbReference>
<dbReference type="PANTHER" id="PTHR34980">
    <property type="entry name" value="INNER MEMBRANE PROTEIN-RELATED-RELATED"/>
    <property type="match status" value="1"/>
</dbReference>
<feature type="transmembrane region" description="Helical" evidence="1">
    <location>
        <begin position="144"/>
        <end position="169"/>
    </location>
</feature>
<organism evidence="2 3">
    <name type="scientific">Alistipes communis</name>
    <dbReference type="NCBI Taxonomy" id="2585118"/>
    <lineage>
        <taxon>Bacteria</taxon>
        <taxon>Pseudomonadati</taxon>
        <taxon>Bacteroidota</taxon>
        <taxon>Bacteroidia</taxon>
        <taxon>Bacteroidales</taxon>
        <taxon>Rikenellaceae</taxon>
        <taxon>Alistipes</taxon>
    </lineage>
</organism>
<dbReference type="KEGG" id="acou:A5CBH24_26590"/>
<keyword evidence="3" id="KW-1185">Reference proteome</keyword>
<name>A0A4Y1WYL4_9BACT</name>
<evidence type="ECO:0000313" key="3">
    <source>
        <dbReference type="Proteomes" id="UP000318946"/>
    </source>
</evidence>
<dbReference type="RefSeq" id="WP_141413501.1">
    <property type="nucleotide sequence ID" value="NZ_AP019735.1"/>
</dbReference>